<keyword evidence="2 6" id="KW-0812">Transmembrane</keyword>
<name>A0A9P6L9D2_9AGAM</name>
<dbReference type="GO" id="GO:0006817">
    <property type="term" value="P:phosphate ion transport"/>
    <property type="evidence" value="ECO:0007669"/>
    <property type="project" value="TreeGrafter"/>
</dbReference>
<evidence type="ECO:0000313" key="9">
    <source>
        <dbReference type="Proteomes" id="UP000736335"/>
    </source>
</evidence>
<dbReference type="OrthoDB" id="9970435at2759"/>
<evidence type="ECO:0000256" key="6">
    <source>
        <dbReference type="SAM" id="Phobius"/>
    </source>
</evidence>
<dbReference type="GO" id="GO:0000822">
    <property type="term" value="F:inositol hexakisphosphate binding"/>
    <property type="evidence" value="ECO:0007669"/>
    <property type="project" value="TreeGrafter"/>
</dbReference>
<dbReference type="AlphaFoldDB" id="A0A9P6L9D2"/>
<evidence type="ECO:0000256" key="5">
    <source>
        <dbReference type="SAM" id="MobiDB-lite"/>
    </source>
</evidence>
<organism evidence="8 9">
    <name type="scientific">Thelephora terrestris</name>
    <dbReference type="NCBI Taxonomy" id="56493"/>
    <lineage>
        <taxon>Eukaryota</taxon>
        <taxon>Fungi</taxon>
        <taxon>Dikarya</taxon>
        <taxon>Basidiomycota</taxon>
        <taxon>Agaricomycotina</taxon>
        <taxon>Agaricomycetes</taxon>
        <taxon>Thelephorales</taxon>
        <taxon>Thelephoraceae</taxon>
        <taxon>Thelephora</taxon>
    </lineage>
</organism>
<evidence type="ECO:0000256" key="3">
    <source>
        <dbReference type="ARBA" id="ARBA00022989"/>
    </source>
</evidence>
<sequence>MGDQICSLNFSLTNLYFIGCVYRSGFDQWDQKCSTTGPHWAIHIALSMCPFLCRCIQSLRRWHDSRLTAHLVNAGKYMSGMLMYAFYYYWRSATGGEASFVLYILAATIYNVYACIWDYLTDWSLLRPQAKYPLLRDEVLCTDHLYFYYFAMISNFVIRFSWIMYLPSKGLPFNLRSFILAMLEMLRRWQWNFLRLENEHLGNIDQYRATRDLPLPYAFDSAQDSDADDWDQPCTSSKG</sequence>
<dbReference type="Pfam" id="PF03124">
    <property type="entry name" value="EXS"/>
    <property type="match status" value="1"/>
</dbReference>
<keyword evidence="3 6" id="KW-1133">Transmembrane helix</keyword>
<evidence type="ECO:0000256" key="4">
    <source>
        <dbReference type="ARBA" id="ARBA00023136"/>
    </source>
</evidence>
<feature type="transmembrane region" description="Helical" evidence="6">
    <location>
        <begin position="102"/>
        <end position="125"/>
    </location>
</feature>
<dbReference type="GO" id="GO:0005886">
    <property type="term" value="C:plasma membrane"/>
    <property type="evidence" value="ECO:0007669"/>
    <property type="project" value="TreeGrafter"/>
</dbReference>
<dbReference type="PANTHER" id="PTHR10783">
    <property type="entry name" value="XENOTROPIC AND POLYTROPIC RETROVIRUS RECEPTOR 1-RELATED"/>
    <property type="match status" value="1"/>
</dbReference>
<keyword evidence="9" id="KW-1185">Reference proteome</keyword>
<comment type="subcellular location">
    <subcellularLocation>
        <location evidence="1">Membrane</location>
        <topology evidence="1">Multi-pass membrane protein</topology>
    </subcellularLocation>
</comment>
<feature type="region of interest" description="Disordered" evidence="5">
    <location>
        <begin position="220"/>
        <end position="239"/>
    </location>
</feature>
<evidence type="ECO:0000313" key="8">
    <source>
        <dbReference type="EMBL" id="KAF9787897.1"/>
    </source>
</evidence>
<feature type="transmembrane region" description="Helical" evidence="6">
    <location>
        <begin position="146"/>
        <end position="165"/>
    </location>
</feature>
<accession>A0A9P6L9D2</accession>
<protein>
    <submittedName>
        <fullName evidence="8">EXS family-domain-containing protein</fullName>
    </submittedName>
</protein>
<feature type="domain" description="EXS" evidence="7">
    <location>
        <begin position="34"/>
        <end position="227"/>
    </location>
</feature>
<dbReference type="GO" id="GO:0005794">
    <property type="term" value="C:Golgi apparatus"/>
    <property type="evidence" value="ECO:0007669"/>
    <property type="project" value="TreeGrafter"/>
</dbReference>
<dbReference type="EMBL" id="WIUZ02000004">
    <property type="protein sequence ID" value="KAF9787897.1"/>
    <property type="molecule type" value="Genomic_DNA"/>
</dbReference>
<dbReference type="PANTHER" id="PTHR10783:SF103">
    <property type="entry name" value="SOLUTE CARRIER FAMILY 53 MEMBER 1"/>
    <property type="match status" value="1"/>
</dbReference>
<feature type="transmembrane region" description="Helical" evidence="6">
    <location>
        <begin position="71"/>
        <end position="90"/>
    </location>
</feature>
<dbReference type="PROSITE" id="PS51380">
    <property type="entry name" value="EXS"/>
    <property type="match status" value="1"/>
</dbReference>
<dbReference type="Proteomes" id="UP000736335">
    <property type="component" value="Unassembled WGS sequence"/>
</dbReference>
<gene>
    <name evidence="8" type="ORF">BJ322DRAFT_588805</name>
</gene>
<evidence type="ECO:0000259" key="7">
    <source>
        <dbReference type="PROSITE" id="PS51380"/>
    </source>
</evidence>
<reference evidence="8" key="2">
    <citation type="submission" date="2020-11" db="EMBL/GenBank/DDBJ databases">
        <authorList>
            <consortium name="DOE Joint Genome Institute"/>
            <person name="Kuo A."/>
            <person name="Miyauchi S."/>
            <person name="Kiss E."/>
            <person name="Drula E."/>
            <person name="Kohler A."/>
            <person name="Sanchez-Garcia M."/>
            <person name="Andreopoulos B."/>
            <person name="Barry K.W."/>
            <person name="Bonito G."/>
            <person name="Buee M."/>
            <person name="Carver A."/>
            <person name="Chen C."/>
            <person name="Cichocki N."/>
            <person name="Clum A."/>
            <person name="Culley D."/>
            <person name="Crous P.W."/>
            <person name="Fauchery L."/>
            <person name="Girlanda M."/>
            <person name="Hayes R."/>
            <person name="Keri Z."/>
            <person name="Labutti K."/>
            <person name="Lipzen A."/>
            <person name="Lombard V."/>
            <person name="Magnuson J."/>
            <person name="Maillard F."/>
            <person name="Morin E."/>
            <person name="Murat C."/>
            <person name="Nolan M."/>
            <person name="Ohm R."/>
            <person name="Pangilinan J."/>
            <person name="Pereira M."/>
            <person name="Perotto S."/>
            <person name="Peter M."/>
            <person name="Riley R."/>
            <person name="Sitrit Y."/>
            <person name="Stielow B."/>
            <person name="Szollosi G."/>
            <person name="Zifcakova L."/>
            <person name="Stursova M."/>
            <person name="Spatafora J.W."/>
            <person name="Tedersoo L."/>
            <person name="Vaario L.-M."/>
            <person name="Yamada A."/>
            <person name="Yan M."/>
            <person name="Wang P."/>
            <person name="Xu J."/>
            <person name="Bruns T."/>
            <person name="Baldrian P."/>
            <person name="Vilgalys R."/>
            <person name="Henrissat B."/>
            <person name="Grigoriev I.V."/>
            <person name="Hibbett D."/>
            <person name="Nagy L.G."/>
            <person name="Martin F.M."/>
        </authorList>
    </citation>
    <scope>NUCLEOTIDE SEQUENCE</scope>
    <source>
        <strain evidence="8">UH-Tt-Lm1</strain>
    </source>
</reference>
<keyword evidence="4 6" id="KW-0472">Membrane</keyword>
<evidence type="ECO:0000256" key="1">
    <source>
        <dbReference type="ARBA" id="ARBA00004141"/>
    </source>
</evidence>
<proteinExistence type="predicted"/>
<reference evidence="8" key="1">
    <citation type="journal article" date="2020" name="Nat. Commun.">
        <title>Large-scale genome sequencing of mycorrhizal fungi provides insights into the early evolution of symbiotic traits.</title>
        <authorList>
            <person name="Miyauchi S."/>
            <person name="Kiss E."/>
            <person name="Kuo A."/>
            <person name="Drula E."/>
            <person name="Kohler A."/>
            <person name="Sanchez-Garcia M."/>
            <person name="Morin E."/>
            <person name="Andreopoulos B."/>
            <person name="Barry K.W."/>
            <person name="Bonito G."/>
            <person name="Buee M."/>
            <person name="Carver A."/>
            <person name="Chen C."/>
            <person name="Cichocki N."/>
            <person name="Clum A."/>
            <person name="Culley D."/>
            <person name="Crous P.W."/>
            <person name="Fauchery L."/>
            <person name="Girlanda M."/>
            <person name="Hayes R.D."/>
            <person name="Keri Z."/>
            <person name="LaButti K."/>
            <person name="Lipzen A."/>
            <person name="Lombard V."/>
            <person name="Magnuson J."/>
            <person name="Maillard F."/>
            <person name="Murat C."/>
            <person name="Nolan M."/>
            <person name="Ohm R.A."/>
            <person name="Pangilinan J."/>
            <person name="Pereira M.F."/>
            <person name="Perotto S."/>
            <person name="Peter M."/>
            <person name="Pfister S."/>
            <person name="Riley R."/>
            <person name="Sitrit Y."/>
            <person name="Stielow J.B."/>
            <person name="Szollosi G."/>
            <person name="Zifcakova L."/>
            <person name="Stursova M."/>
            <person name="Spatafora J.W."/>
            <person name="Tedersoo L."/>
            <person name="Vaario L.M."/>
            <person name="Yamada A."/>
            <person name="Yan M."/>
            <person name="Wang P."/>
            <person name="Xu J."/>
            <person name="Bruns T."/>
            <person name="Baldrian P."/>
            <person name="Vilgalys R."/>
            <person name="Dunand C."/>
            <person name="Henrissat B."/>
            <person name="Grigoriev I.V."/>
            <person name="Hibbett D."/>
            <person name="Nagy L.G."/>
            <person name="Martin F.M."/>
        </authorList>
    </citation>
    <scope>NUCLEOTIDE SEQUENCE</scope>
    <source>
        <strain evidence="8">UH-Tt-Lm1</strain>
    </source>
</reference>
<dbReference type="GO" id="GO:0016036">
    <property type="term" value="P:cellular response to phosphate starvation"/>
    <property type="evidence" value="ECO:0007669"/>
    <property type="project" value="TreeGrafter"/>
</dbReference>
<evidence type="ECO:0000256" key="2">
    <source>
        <dbReference type="ARBA" id="ARBA00022692"/>
    </source>
</evidence>
<dbReference type="InterPro" id="IPR004342">
    <property type="entry name" value="EXS_C"/>
</dbReference>
<comment type="caution">
    <text evidence="8">The sequence shown here is derived from an EMBL/GenBank/DDBJ whole genome shotgun (WGS) entry which is preliminary data.</text>
</comment>